<name>A0A9N9R6A3_9NEOP</name>
<gene>
    <name evidence="1" type="ORF">DIATSA_LOCUS8068</name>
</gene>
<dbReference type="Proteomes" id="UP001153714">
    <property type="component" value="Chromosome 21"/>
</dbReference>
<organism evidence="1 2">
    <name type="scientific">Diatraea saccharalis</name>
    <name type="common">sugarcane borer</name>
    <dbReference type="NCBI Taxonomy" id="40085"/>
    <lineage>
        <taxon>Eukaryota</taxon>
        <taxon>Metazoa</taxon>
        <taxon>Ecdysozoa</taxon>
        <taxon>Arthropoda</taxon>
        <taxon>Hexapoda</taxon>
        <taxon>Insecta</taxon>
        <taxon>Pterygota</taxon>
        <taxon>Neoptera</taxon>
        <taxon>Endopterygota</taxon>
        <taxon>Lepidoptera</taxon>
        <taxon>Glossata</taxon>
        <taxon>Ditrysia</taxon>
        <taxon>Pyraloidea</taxon>
        <taxon>Crambidae</taxon>
        <taxon>Crambinae</taxon>
        <taxon>Diatraea</taxon>
    </lineage>
</organism>
<dbReference type="OrthoDB" id="7484571at2759"/>
<reference evidence="1" key="1">
    <citation type="submission" date="2021-12" db="EMBL/GenBank/DDBJ databases">
        <authorList>
            <person name="King R."/>
        </authorList>
    </citation>
    <scope>NUCLEOTIDE SEQUENCE</scope>
</reference>
<dbReference type="InterPro" id="IPR013083">
    <property type="entry name" value="Znf_RING/FYVE/PHD"/>
</dbReference>
<sequence>MSLLVTCYHCKNRVEAKKTVVCSMCKNAYEYDCIGYSEKLRFMKDLESRKIWKCKTCEELSKHSVVTTRKKMRNPDMREKESPAMEITVQSTPTNVSQQCHQDSHILTQAELSLEESPSGSDQILLSLDYSVTDTITVQELKENITLLQSELDSSHRELHIRK</sequence>
<dbReference type="InterPro" id="IPR011011">
    <property type="entry name" value="Znf_FYVE_PHD"/>
</dbReference>
<dbReference type="Gene3D" id="3.30.40.10">
    <property type="entry name" value="Zinc/RING finger domain, C3HC4 (zinc finger)"/>
    <property type="match status" value="1"/>
</dbReference>
<dbReference type="SUPFAM" id="SSF57903">
    <property type="entry name" value="FYVE/PHD zinc finger"/>
    <property type="match status" value="1"/>
</dbReference>
<dbReference type="EMBL" id="OU893352">
    <property type="protein sequence ID" value="CAG9790400.1"/>
    <property type="molecule type" value="Genomic_DNA"/>
</dbReference>
<keyword evidence="2" id="KW-1185">Reference proteome</keyword>
<dbReference type="AlphaFoldDB" id="A0A9N9R6A3"/>
<reference evidence="1" key="2">
    <citation type="submission" date="2022-10" db="EMBL/GenBank/DDBJ databases">
        <authorList>
            <consortium name="ENA_rothamsted_submissions"/>
            <consortium name="culmorum"/>
            <person name="King R."/>
        </authorList>
    </citation>
    <scope>NUCLEOTIDE SEQUENCE</scope>
</reference>
<evidence type="ECO:0008006" key="3">
    <source>
        <dbReference type="Google" id="ProtNLM"/>
    </source>
</evidence>
<accession>A0A9N9R6A3</accession>
<proteinExistence type="predicted"/>
<evidence type="ECO:0000313" key="2">
    <source>
        <dbReference type="Proteomes" id="UP001153714"/>
    </source>
</evidence>
<protein>
    <recommendedName>
        <fullName evidence="3">PHD-type domain-containing protein</fullName>
    </recommendedName>
</protein>
<evidence type="ECO:0000313" key="1">
    <source>
        <dbReference type="EMBL" id="CAG9790400.1"/>
    </source>
</evidence>